<accession>A0A543HSI7</accession>
<sequence>MQLGTRWRFGETPPGRLSAAVVSALAVAERDAAHNATEAAGYVWTLTWLEGHAVCELDECTRVVQRADGSVGIESITDQNDFVGECPEDDWLIP</sequence>
<comment type="caution">
    <text evidence="1">The sequence shown here is derived from an EMBL/GenBank/DDBJ whole genome shotgun (WGS) entry which is preliminary data.</text>
</comment>
<dbReference type="RefSeq" id="WP_141918432.1">
    <property type="nucleotide sequence ID" value="NZ_BAAAYS010000004.1"/>
</dbReference>
<dbReference type="Proteomes" id="UP000318331">
    <property type="component" value="Unassembled WGS sequence"/>
</dbReference>
<dbReference type="OrthoDB" id="5007400at2"/>
<keyword evidence="2" id="KW-1185">Reference proteome</keyword>
<name>A0A543HSI7_9MICO</name>
<evidence type="ECO:0000313" key="1">
    <source>
        <dbReference type="EMBL" id="TQM61298.1"/>
    </source>
</evidence>
<dbReference type="EMBL" id="VFPN01000003">
    <property type="protein sequence ID" value="TQM61298.1"/>
    <property type="molecule type" value="Genomic_DNA"/>
</dbReference>
<organism evidence="1 2">
    <name type="scientific">Klugiella xanthotipulae</name>
    <dbReference type="NCBI Taxonomy" id="244735"/>
    <lineage>
        <taxon>Bacteria</taxon>
        <taxon>Bacillati</taxon>
        <taxon>Actinomycetota</taxon>
        <taxon>Actinomycetes</taxon>
        <taxon>Micrococcales</taxon>
        <taxon>Microbacteriaceae</taxon>
        <taxon>Klugiella</taxon>
    </lineage>
</organism>
<gene>
    <name evidence="1" type="ORF">FB466_2246</name>
</gene>
<dbReference type="AlphaFoldDB" id="A0A543HSI7"/>
<proteinExistence type="predicted"/>
<protein>
    <submittedName>
        <fullName evidence="1">Uncharacterized protein</fullName>
    </submittedName>
</protein>
<evidence type="ECO:0000313" key="2">
    <source>
        <dbReference type="Proteomes" id="UP000318331"/>
    </source>
</evidence>
<reference evidence="1 2" key="1">
    <citation type="submission" date="2019-06" db="EMBL/GenBank/DDBJ databases">
        <title>Sequencing the genomes of 1000 actinobacteria strains.</title>
        <authorList>
            <person name="Klenk H.-P."/>
        </authorList>
    </citation>
    <scope>NUCLEOTIDE SEQUENCE [LARGE SCALE GENOMIC DNA]</scope>
    <source>
        <strain evidence="1 2">DSM 18031</strain>
    </source>
</reference>